<feature type="transmembrane region" description="Helical" evidence="7">
    <location>
        <begin position="295"/>
        <end position="316"/>
    </location>
</feature>
<feature type="transmembrane region" description="Helical" evidence="7">
    <location>
        <begin position="180"/>
        <end position="203"/>
    </location>
</feature>
<feature type="compositionally biased region" description="Low complexity" evidence="6">
    <location>
        <begin position="10"/>
        <end position="20"/>
    </location>
</feature>
<dbReference type="PANTHER" id="PTHR43702:SF3">
    <property type="entry name" value="PROTEIN TSGA"/>
    <property type="match status" value="1"/>
</dbReference>
<feature type="transmembrane region" description="Helical" evidence="7">
    <location>
        <begin position="53"/>
        <end position="70"/>
    </location>
</feature>
<dbReference type="RefSeq" id="WP_244958178.1">
    <property type="nucleotide sequence ID" value="NZ_CABPSC010000011.1"/>
</dbReference>
<accession>A0A5E4VYN0</accession>
<dbReference type="PANTHER" id="PTHR43702">
    <property type="entry name" value="L-FUCOSE-PROTON SYMPORTER"/>
    <property type="match status" value="1"/>
</dbReference>
<gene>
    <name evidence="9" type="primary">fucP</name>
    <name evidence="9" type="ORF">PNO31109_02911</name>
</gene>
<evidence type="ECO:0000313" key="10">
    <source>
        <dbReference type="Proteomes" id="UP000367825"/>
    </source>
</evidence>
<keyword evidence="2" id="KW-1003">Cell membrane</keyword>
<dbReference type="Pfam" id="PF07690">
    <property type="entry name" value="MFS_1"/>
    <property type="match status" value="1"/>
</dbReference>
<keyword evidence="5 7" id="KW-0472">Membrane</keyword>
<evidence type="ECO:0000256" key="5">
    <source>
        <dbReference type="ARBA" id="ARBA00023136"/>
    </source>
</evidence>
<feature type="transmembrane region" description="Helical" evidence="7">
    <location>
        <begin position="417"/>
        <end position="435"/>
    </location>
</feature>
<dbReference type="PROSITE" id="PS50850">
    <property type="entry name" value="MFS"/>
    <property type="match status" value="1"/>
</dbReference>
<dbReference type="Proteomes" id="UP000367825">
    <property type="component" value="Unassembled WGS sequence"/>
</dbReference>
<proteinExistence type="predicted"/>
<feature type="region of interest" description="Disordered" evidence="6">
    <location>
        <begin position="1"/>
        <end position="29"/>
    </location>
</feature>
<feature type="transmembrane region" description="Helical" evidence="7">
    <location>
        <begin position="336"/>
        <end position="354"/>
    </location>
</feature>
<feature type="transmembrane region" description="Helical" evidence="7">
    <location>
        <begin position="90"/>
        <end position="107"/>
    </location>
</feature>
<dbReference type="InterPro" id="IPR050375">
    <property type="entry name" value="MFS_TsgA-like"/>
</dbReference>
<dbReference type="InterPro" id="IPR036259">
    <property type="entry name" value="MFS_trans_sf"/>
</dbReference>
<name>A0A5E4VYN0_9BURK</name>
<evidence type="ECO:0000313" key="9">
    <source>
        <dbReference type="EMBL" id="VVE16669.1"/>
    </source>
</evidence>
<dbReference type="AlphaFoldDB" id="A0A5E4VYN0"/>
<dbReference type="Gene3D" id="1.20.1250.20">
    <property type="entry name" value="MFS general substrate transporter like domains"/>
    <property type="match status" value="2"/>
</dbReference>
<keyword evidence="3 7" id="KW-0812">Transmembrane</keyword>
<evidence type="ECO:0000259" key="8">
    <source>
        <dbReference type="PROSITE" id="PS50850"/>
    </source>
</evidence>
<keyword evidence="10" id="KW-1185">Reference proteome</keyword>
<feature type="domain" description="Major facilitator superfamily (MFS) profile" evidence="8">
    <location>
        <begin position="53"/>
        <end position="474"/>
    </location>
</feature>
<dbReference type="CDD" id="cd17394">
    <property type="entry name" value="MFS_FucP_like"/>
    <property type="match status" value="1"/>
</dbReference>
<dbReference type="SUPFAM" id="SSF103473">
    <property type="entry name" value="MFS general substrate transporter"/>
    <property type="match status" value="1"/>
</dbReference>
<evidence type="ECO:0000256" key="2">
    <source>
        <dbReference type="ARBA" id="ARBA00022475"/>
    </source>
</evidence>
<dbReference type="GO" id="GO:0022857">
    <property type="term" value="F:transmembrane transporter activity"/>
    <property type="evidence" value="ECO:0007669"/>
    <property type="project" value="InterPro"/>
</dbReference>
<keyword evidence="4 7" id="KW-1133">Transmembrane helix</keyword>
<feature type="transmembrane region" description="Helical" evidence="7">
    <location>
        <begin position="385"/>
        <end position="405"/>
    </location>
</feature>
<evidence type="ECO:0000256" key="7">
    <source>
        <dbReference type="SAM" id="Phobius"/>
    </source>
</evidence>
<feature type="transmembrane region" description="Helical" evidence="7">
    <location>
        <begin position="361"/>
        <end position="379"/>
    </location>
</feature>
<dbReference type="InterPro" id="IPR020846">
    <property type="entry name" value="MFS_dom"/>
</dbReference>
<dbReference type="InterPro" id="IPR011701">
    <property type="entry name" value="MFS"/>
</dbReference>
<reference evidence="9 10" key="1">
    <citation type="submission" date="2019-08" db="EMBL/GenBank/DDBJ databases">
        <authorList>
            <person name="Peeters C."/>
        </authorList>
    </citation>
    <scope>NUCLEOTIDE SEQUENCE [LARGE SCALE GENOMIC DNA]</scope>
    <source>
        <strain evidence="9 10">LMG 31109</strain>
    </source>
</reference>
<sequence>MSADRSKALSSAQSAQSAQSVPSTGSVNAPLPAGSPSVPGAATAAGMPSASRVLSMLATLFFAMGLITSLNDILVPHFKAAFDLTYRDAALIQSSFFAAYFVVSYPAGQYTARVGYRRALASSLWLAGFGCALFFPAAALVSYACFLAALFVLASGITLLQVAVNAYVETLGSRGAAASRLTLVQAFNSLGTTVGPPLAALWILSPQAGPVAGHAVDTVRGPYGLLAAALVLGGIVLWRLRLPEPGRRETGAPEAPETPQAAVSAGAGVAGVASVAGASDAGNVRGLLAHRPLRYGIVALFLYVGAEVSIGSFLIVYLTHANTGIADHAHASRYLALYWGGAMVGRFVGAWLLRSVSPGRMLSLCAIYNLLLILASLVLPATLAMWLLLACGLGNAIMFPTIFSLSVGGLGARVSEGGGLICMAIVGGAVLPYLQGALADAAGVVLSFLVPAVAYAYIAAFGEWSASQPGLPKV</sequence>
<organism evidence="9 10">
    <name type="scientific">Pandoraea nosoerga</name>
    <dbReference type="NCBI Taxonomy" id="2508296"/>
    <lineage>
        <taxon>Bacteria</taxon>
        <taxon>Pseudomonadati</taxon>
        <taxon>Pseudomonadota</taxon>
        <taxon>Betaproteobacteria</taxon>
        <taxon>Burkholderiales</taxon>
        <taxon>Burkholderiaceae</taxon>
        <taxon>Pandoraea</taxon>
    </lineage>
</organism>
<protein>
    <submittedName>
        <fullName evidence="9">L-fucose-proton symporter</fullName>
    </submittedName>
</protein>
<dbReference type="EMBL" id="CABPSC010000011">
    <property type="protein sequence ID" value="VVE16669.1"/>
    <property type="molecule type" value="Genomic_DNA"/>
</dbReference>
<evidence type="ECO:0000256" key="3">
    <source>
        <dbReference type="ARBA" id="ARBA00022692"/>
    </source>
</evidence>
<feature type="transmembrane region" description="Helical" evidence="7">
    <location>
        <begin position="223"/>
        <end position="240"/>
    </location>
</feature>
<feature type="transmembrane region" description="Helical" evidence="7">
    <location>
        <begin position="146"/>
        <end position="168"/>
    </location>
</feature>
<evidence type="ECO:0000256" key="4">
    <source>
        <dbReference type="ARBA" id="ARBA00022989"/>
    </source>
</evidence>
<evidence type="ECO:0000256" key="6">
    <source>
        <dbReference type="SAM" id="MobiDB-lite"/>
    </source>
</evidence>
<dbReference type="GO" id="GO:0005886">
    <property type="term" value="C:plasma membrane"/>
    <property type="evidence" value="ECO:0007669"/>
    <property type="project" value="UniProtKB-SubCell"/>
</dbReference>
<feature type="transmembrane region" description="Helical" evidence="7">
    <location>
        <begin position="441"/>
        <end position="461"/>
    </location>
</feature>
<comment type="subcellular location">
    <subcellularLocation>
        <location evidence="1">Cell inner membrane</location>
        <topology evidence="1">Multi-pass membrane protein</topology>
    </subcellularLocation>
</comment>
<feature type="transmembrane region" description="Helical" evidence="7">
    <location>
        <begin position="119"/>
        <end position="140"/>
    </location>
</feature>
<evidence type="ECO:0000256" key="1">
    <source>
        <dbReference type="ARBA" id="ARBA00004429"/>
    </source>
</evidence>